<name>A0A382SXS6_9ZZZZ</name>
<dbReference type="SUPFAM" id="SSF49879">
    <property type="entry name" value="SMAD/FHA domain"/>
    <property type="match status" value="1"/>
</dbReference>
<feature type="domain" description="FHA" evidence="2">
    <location>
        <begin position="23"/>
        <end position="72"/>
    </location>
</feature>
<dbReference type="Gene3D" id="2.60.200.20">
    <property type="match status" value="1"/>
</dbReference>
<proteinExistence type="predicted"/>
<dbReference type="AlphaFoldDB" id="A0A382SXS6"/>
<feature type="non-terminal residue" evidence="3">
    <location>
        <position position="129"/>
    </location>
</feature>
<accession>A0A382SXS6</accession>
<dbReference type="InterPro" id="IPR008984">
    <property type="entry name" value="SMAD_FHA_dom_sf"/>
</dbReference>
<organism evidence="3">
    <name type="scientific">marine metagenome</name>
    <dbReference type="NCBI Taxonomy" id="408172"/>
    <lineage>
        <taxon>unclassified sequences</taxon>
        <taxon>metagenomes</taxon>
        <taxon>ecological metagenomes</taxon>
    </lineage>
</organism>
<evidence type="ECO:0000259" key="2">
    <source>
        <dbReference type="PROSITE" id="PS50006"/>
    </source>
</evidence>
<reference evidence="3" key="1">
    <citation type="submission" date="2018-05" db="EMBL/GenBank/DDBJ databases">
        <authorList>
            <person name="Lanie J.A."/>
            <person name="Ng W.-L."/>
            <person name="Kazmierczak K.M."/>
            <person name="Andrzejewski T.M."/>
            <person name="Davidsen T.M."/>
            <person name="Wayne K.J."/>
            <person name="Tettelin H."/>
            <person name="Glass J.I."/>
            <person name="Rusch D."/>
            <person name="Podicherti R."/>
            <person name="Tsui H.-C.T."/>
            <person name="Winkler M.E."/>
        </authorList>
    </citation>
    <scope>NUCLEOTIDE SEQUENCE</scope>
</reference>
<evidence type="ECO:0000256" key="1">
    <source>
        <dbReference type="SAM" id="Phobius"/>
    </source>
</evidence>
<evidence type="ECO:0000313" key="3">
    <source>
        <dbReference type="EMBL" id="SVD14352.1"/>
    </source>
</evidence>
<feature type="transmembrane region" description="Helical" evidence="1">
    <location>
        <begin position="108"/>
        <end position="128"/>
    </location>
</feature>
<keyword evidence="1" id="KW-0812">Transmembrane</keyword>
<gene>
    <name evidence="3" type="ORF">METZ01_LOCUS367206</name>
</gene>
<keyword evidence="1" id="KW-0472">Membrane</keyword>
<dbReference type="Pfam" id="PF00498">
    <property type="entry name" value="FHA"/>
    <property type="match status" value="1"/>
</dbReference>
<keyword evidence="1" id="KW-1133">Transmembrane helix</keyword>
<dbReference type="EMBL" id="UINC01132192">
    <property type="protein sequence ID" value="SVD14352.1"/>
    <property type="molecule type" value="Genomic_DNA"/>
</dbReference>
<dbReference type="InterPro" id="IPR000253">
    <property type="entry name" value="FHA_dom"/>
</dbReference>
<dbReference type="CDD" id="cd00060">
    <property type="entry name" value="FHA"/>
    <property type="match status" value="1"/>
</dbReference>
<dbReference type="PROSITE" id="PS50006">
    <property type="entry name" value="FHA_DOMAIN"/>
    <property type="match status" value="1"/>
</dbReference>
<protein>
    <recommendedName>
        <fullName evidence="2">FHA domain-containing protein</fullName>
    </recommendedName>
</protein>
<sequence>MVQLNILSGEYQQQFVESNIFPMRIGRGKDCHLQLVDTGVWEYHLELSLNEEHHFTIRTASDATAMVNGQPLEGVQLLHNGDLIEIGMVKIQFWLGSVQQKNLGIREAAAWALLLAVTMAEIYLFFWLG</sequence>